<feature type="compositionally biased region" description="Basic and acidic residues" evidence="1">
    <location>
        <begin position="565"/>
        <end position="576"/>
    </location>
</feature>
<feature type="compositionally biased region" description="Basic and acidic residues" evidence="1">
    <location>
        <begin position="201"/>
        <end position="212"/>
    </location>
</feature>
<feature type="compositionally biased region" description="Polar residues" evidence="1">
    <location>
        <begin position="331"/>
        <end position="345"/>
    </location>
</feature>
<dbReference type="EMBL" id="CDMZ01002061">
    <property type="protein sequence ID" value="CEM40564.1"/>
    <property type="molecule type" value="Genomic_DNA"/>
</dbReference>
<feature type="compositionally biased region" description="Basic and acidic residues" evidence="1">
    <location>
        <begin position="25"/>
        <end position="41"/>
    </location>
</feature>
<evidence type="ECO:0000256" key="1">
    <source>
        <dbReference type="SAM" id="MobiDB-lite"/>
    </source>
</evidence>
<feature type="compositionally biased region" description="Pro residues" evidence="1">
    <location>
        <begin position="402"/>
        <end position="411"/>
    </location>
</feature>
<feature type="compositionally biased region" description="Low complexity" evidence="1">
    <location>
        <begin position="412"/>
        <end position="425"/>
    </location>
</feature>
<accession>A0A0G4H9U7</accession>
<feature type="compositionally biased region" description="Basic and acidic residues" evidence="1">
    <location>
        <begin position="656"/>
        <end position="670"/>
    </location>
</feature>
<feature type="compositionally biased region" description="Low complexity" evidence="1">
    <location>
        <begin position="43"/>
        <end position="59"/>
    </location>
</feature>
<evidence type="ECO:0000313" key="2">
    <source>
        <dbReference type="EMBL" id="CEM40564.1"/>
    </source>
</evidence>
<feature type="compositionally biased region" description="Basic and acidic residues" evidence="1">
    <location>
        <begin position="226"/>
        <end position="248"/>
    </location>
</feature>
<feature type="region of interest" description="Disordered" evidence="1">
    <location>
        <begin position="329"/>
        <end position="688"/>
    </location>
</feature>
<sequence>MRKWHVAFSAEQKDALSAGRGRGGLSRDRAGERKRREDRVEMSTQKSSSSSTVQTIRSSGTKGVTSEEVRERKQKVEKRAVYQSEASNPFAVRNRLAFRPAPRLSRGWEEDSADRRGVGVDMREHGDRERMQMAVRTCPSERESTERSSRETKIHTVYKREREEEFYLPPPSLLGLSEATAAATAAANALRRRTKTSVVMQKREGGKVDRPHQSAKSKHLQDDDDKLQQRRDEEEEGGERGSEDDHLHSSVVNRADSFVSAASAFGARSPVSRVDSQTVSPLRFASPLSVDRLSVGGSPPPPPSFSVAFGQALSLDSVASCTDKEAVRASAYSSASIPVDVTTSRGALPALPRENRDEGAASADHVLHQPSEIDQMGRHPPLRLRPFETASASSHNIQRPPAVLPPSPPSPLSLSPSSSAASQPPDKQGSAFQETSRHSPLIPPSPVQEIAAEAEMPRGSLLRHSAWRANVTRDNDTERRVKRGVGDPPVRPYRRLAADGGRSRTNDSKKERRMHSLRRDMDREIGERDKDTVETPTSYRHPCGPNLSPAERPDPDPEALPSPRRRSEERSTRRSEQTPPLRLSLLRRSPCRRHSGQLKRCARGRVGRTHDAEGSSSQALSRGASGQRTSAGTRGSSESHLQLSVPGSNLPASSRRVREGDGTSQGDRRVNGGAAHSSSRLYPEGAHLTLVRPDDDIILEGRDDGIESGRESAEGSLH</sequence>
<feature type="compositionally biased region" description="Basic and acidic residues" evidence="1">
    <location>
        <begin position="517"/>
        <end position="533"/>
    </location>
</feature>
<proteinExistence type="predicted"/>
<feature type="compositionally biased region" description="Basic and acidic residues" evidence="1">
    <location>
        <begin position="106"/>
        <end position="131"/>
    </location>
</feature>
<name>A0A0G4H9U7_9ALVE</name>
<feature type="compositionally biased region" description="Basic and acidic residues" evidence="1">
    <location>
        <begin position="501"/>
        <end position="510"/>
    </location>
</feature>
<feature type="compositionally biased region" description="Polar residues" evidence="1">
    <location>
        <begin position="614"/>
        <end position="652"/>
    </location>
</feature>
<feature type="region of interest" description="Disordered" evidence="1">
    <location>
        <begin position="1"/>
        <end position="154"/>
    </location>
</feature>
<feature type="region of interest" description="Disordered" evidence="1">
    <location>
        <begin position="699"/>
        <end position="718"/>
    </location>
</feature>
<feature type="compositionally biased region" description="Basic and acidic residues" evidence="1">
    <location>
        <begin position="139"/>
        <end position="154"/>
    </location>
</feature>
<dbReference type="AlphaFoldDB" id="A0A0G4H9U7"/>
<gene>
    <name evidence="2" type="ORF">Cvel_5986</name>
</gene>
<protein>
    <submittedName>
        <fullName evidence="2">Uncharacterized protein</fullName>
    </submittedName>
</protein>
<feature type="region of interest" description="Disordered" evidence="1">
    <location>
        <begin position="187"/>
        <end position="252"/>
    </location>
</feature>
<organism evidence="2">
    <name type="scientific">Chromera velia CCMP2878</name>
    <dbReference type="NCBI Taxonomy" id="1169474"/>
    <lineage>
        <taxon>Eukaryota</taxon>
        <taxon>Sar</taxon>
        <taxon>Alveolata</taxon>
        <taxon>Colpodellida</taxon>
        <taxon>Chromeraceae</taxon>
        <taxon>Chromera</taxon>
    </lineage>
</organism>
<dbReference type="VEuPathDB" id="CryptoDB:Cvel_5986"/>
<reference evidence="2" key="1">
    <citation type="submission" date="2014-11" db="EMBL/GenBank/DDBJ databases">
        <authorList>
            <person name="Otto D Thomas"/>
            <person name="Naeem Raeece"/>
        </authorList>
    </citation>
    <scope>NUCLEOTIDE SEQUENCE</scope>
</reference>
<feature type="compositionally biased region" description="Basic residues" evidence="1">
    <location>
        <begin position="589"/>
        <end position="607"/>
    </location>
</feature>
<feature type="compositionally biased region" description="Low complexity" evidence="1">
    <location>
        <begin position="579"/>
        <end position="588"/>
    </location>
</feature>